<feature type="domain" description="Nudix hydrolase" evidence="3">
    <location>
        <begin position="5"/>
        <end position="128"/>
    </location>
</feature>
<evidence type="ECO:0000313" key="5">
    <source>
        <dbReference type="Proteomes" id="UP000215559"/>
    </source>
</evidence>
<gene>
    <name evidence="4" type="ORF">CH330_08660</name>
</gene>
<proteinExistence type="inferred from homology"/>
<evidence type="ECO:0000256" key="2">
    <source>
        <dbReference type="RuleBase" id="RU003476"/>
    </source>
</evidence>
<protein>
    <recommendedName>
        <fullName evidence="3">Nudix hydrolase domain-containing protein</fullName>
    </recommendedName>
</protein>
<evidence type="ECO:0000256" key="1">
    <source>
        <dbReference type="ARBA" id="ARBA00022801"/>
    </source>
</evidence>
<dbReference type="GO" id="GO:0016787">
    <property type="term" value="F:hydrolase activity"/>
    <property type="evidence" value="ECO:0007669"/>
    <property type="project" value="UniProtKB-KW"/>
</dbReference>
<dbReference type="InterPro" id="IPR000086">
    <property type="entry name" value="NUDIX_hydrolase_dom"/>
</dbReference>
<evidence type="ECO:0000259" key="3">
    <source>
        <dbReference type="PROSITE" id="PS51462"/>
    </source>
</evidence>
<keyword evidence="1 2" id="KW-0378">Hydrolase</keyword>
<dbReference type="EMBL" id="NOZP01000157">
    <property type="protein sequence ID" value="OYD14471.1"/>
    <property type="molecule type" value="Genomic_DNA"/>
</dbReference>
<dbReference type="CDD" id="cd18873">
    <property type="entry name" value="NUDIX_NadM_like"/>
    <property type="match status" value="1"/>
</dbReference>
<dbReference type="PRINTS" id="PR00502">
    <property type="entry name" value="NUDIXFAMILY"/>
</dbReference>
<dbReference type="AlphaFoldDB" id="A0A235BQF8"/>
<evidence type="ECO:0000313" key="4">
    <source>
        <dbReference type="EMBL" id="OYD14471.1"/>
    </source>
</evidence>
<dbReference type="InterPro" id="IPR020476">
    <property type="entry name" value="Nudix_hydrolase"/>
</dbReference>
<sequence>MKHRQPKLAVDCIIVINGRILLIYRKNAPVGWALPGGFVEYGETVEQAVRREMQEETGLELEGLKQFRVYSDPGRDPRGHCVSVVFSAQGKGSPQVGDDALRFRLVEPSGVSESAVVFDHFRIIQDFVKDRSSRQV</sequence>
<comment type="similarity">
    <text evidence="2">Belongs to the Nudix hydrolase family.</text>
</comment>
<dbReference type="PROSITE" id="PS51462">
    <property type="entry name" value="NUDIX"/>
    <property type="match status" value="1"/>
</dbReference>
<reference evidence="4 5" key="1">
    <citation type="submission" date="2017-07" db="EMBL/GenBank/DDBJ databases">
        <title>Recovery of genomes from metagenomes via a dereplication, aggregation, and scoring strategy.</title>
        <authorList>
            <person name="Sieber C.M."/>
            <person name="Probst A.J."/>
            <person name="Sharrar A."/>
            <person name="Thomas B.C."/>
            <person name="Hess M."/>
            <person name="Tringe S.G."/>
            <person name="Banfield J.F."/>
        </authorList>
    </citation>
    <scope>NUCLEOTIDE SEQUENCE [LARGE SCALE GENOMIC DNA]</scope>
    <source>
        <strain evidence="4">JGI_Cruoil_03_51_56</strain>
    </source>
</reference>
<dbReference type="Pfam" id="PF00293">
    <property type="entry name" value="NUDIX"/>
    <property type="match status" value="1"/>
</dbReference>
<dbReference type="PANTHER" id="PTHR43736">
    <property type="entry name" value="ADP-RIBOSE PYROPHOSPHATASE"/>
    <property type="match status" value="1"/>
</dbReference>
<dbReference type="SUPFAM" id="SSF55811">
    <property type="entry name" value="Nudix"/>
    <property type="match status" value="1"/>
</dbReference>
<dbReference type="Proteomes" id="UP000215559">
    <property type="component" value="Unassembled WGS sequence"/>
</dbReference>
<organism evidence="4 5">
    <name type="scientific">candidate division WOR-3 bacterium JGI_Cruoil_03_51_56</name>
    <dbReference type="NCBI Taxonomy" id="1973747"/>
    <lineage>
        <taxon>Bacteria</taxon>
        <taxon>Bacteria division WOR-3</taxon>
    </lineage>
</organism>
<accession>A0A235BQF8</accession>
<dbReference type="InterPro" id="IPR015797">
    <property type="entry name" value="NUDIX_hydrolase-like_dom_sf"/>
</dbReference>
<dbReference type="PROSITE" id="PS00893">
    <property type="entry name" value="NUDIX_BOX"/>
    <property type="match status" value="1"/>
</dbReference>
<comment type="caution">
    <text evidence="4">The sequence shown here is derived from an EMBL/GenBank/DDBJ whole genome shotgun (WGS) entry which is preliminary data.</text>
</comment>
<dbReference type="InterPro" id="IPR020084">
    <property type="entry name" value="NUDIX_hydrolase_CS"/>
</dbReference>
<dbReference type="PANTHER" id="PTHR43736:SF1">
    <property type="entry name" value="DIHYDRONEOPTERIN TRIPHOSPHATE DIPHOSPHATASE"/>
    <property type="match status" value="1"/>
</dbReference>
<name>A0A235BQF8_UNCW3</name>
<dbReference type="Gene3D" id="3.90.79.10">
    <property type="entry name" value="Nucleoside Triphosphate Pyrophosphohydrolase"/>
    <property type="match status" value="1"/>
</dbReference>